<name>A0A3L6RLT8_PANMI</name>
<feature type="region of interest" description="Disordered" evidence="1">
    <location>
        <begin position="1"/>
        <end position="38"/>
    </location>
</feature>
<feature type="compositionally biased region" description="Basic and acidic residues" evidence="1">
    <location>
        <begin position="1"/>
        <end position="20"/>
    </location>
</feature>
<accession>A0A3L6RLT8</accession>
<dbReference type="Proteomes" id="UP000275267">
    <property type="component" value="Unassembled WGS sequence"/>
</dbReference>
<keyword evidence="3" id="KW-1185">Reference proteome</keyword>
<feature type="region of interest" description="Disordered" evidence="1">
    <location>
        <begin position="259"/>
        <end position="285"/>
    </location>
</feature>
<feature type="region of interest" description="Disordered" evidence="1">
    <location>
        <begin position="171"/>
        <end position="209"/>
    </location>
</feature>
<gene>
    <name evidence="2" type="ORF">C2845_PM13G03510</name>
</gene>
<organism evidence="2 3">
    <name type="scientific">Panicum miliaceum</name>
    <name type="common">Proso millet</name>
    <name type="synonym">Broomcorn millet</name>
    <dbReference type="NCBI Taxonomy" id="4540"/>
    <lineage>
        <taxon>Eukaryota</taxon>
        <taxon>Viridiplantae</taxon>
        <taxon>Streptophyta</taxon>
        <taxon>Embryophyta</taxon>
        <taxon>Tracheophyta</taxon>
        <taxon>Spermatophyta</taxon>
        <taxon>Magnoliopsida</taxon>
        <taxon>Liliopsida</taxon>
        <taxon>Poales</taxon>
        <taxon>Poaceae</taxon>
        <taxon>PACMAD clade</taxon>
        <taxon>Panicoideae</taxon>
        <taxon>Panicodae</taxon>
        <taxon>Paniceae</taxon>
        <taxon>Panicinae</taxon>
        <taxon>Panicum</taxon>
        <taxon>Panicum sect. Panicum</taxon>
    </lineage>
</organism>
<dbReference type="AlphaFoldDB" id="A0A3L6RLT8"/>
<feature type="region of interest" description="Disordered" evidence="1">
    <location>
        <begin position="120"/>
        <end position="154"/>
    </location>
</feature>
<feature type="compositionally biased region" description="Basic residues" evidence="1">
    <location>
        <begin position="188"/>
        <end position="203"/>
    </location>
</feature>
<evidence type="ECO:0000256" key="1">
    <source>
        <dbReference type="SAM" id="MobiDB-lite"/>
    </source>
</evidence>
<protein>
    <submittedName>
        <fullName evidence="2">Uncharacterized protein</fullName>
    </submittedName>
</protein>
<sequence>MKKEIAKEKESSRAETEHSLQRTIKLTGPIHADDEEDSDWLHRSDGFIRDSDVGQGANGPMEHLVYGNTNYNSGTNASVDKDQVLAYHSNNIGAEIIEPASGNNLRRDDITVIQEESNNEGIGVPDTVVPGSTQATDPKERRWERDRARRASLSTQQRALINQCRHEAYHAKKTQLTEESIERERQRNRTPARRKSKREYRHRMKEERANTLHPESLVMENPQFVPEIIFTTTLIPIPSAHEWAIPDINHRPVYIESSAEPETAAENTEIHCSPKPLRNNVPRGE</sequence>
<feature type="compositionally biased region" description="Basic and acidic residues" evidence="1">
    <location>
        <begin position="137"/>
        <end position="149"/>
    </location>
</feature>
<evidence type="ECO:0000313" key="2">
    <source>
        <dbReference type="EMBL" id="RLN05333.1"/>
    </source>
</evidence>
<proteinExistence type="predicted"/>
<dbReference type="EMBL" id="PQIB02000008">
    <property type="protein sequence ID" value="RLN05333.1"/>
    <property type="molecule type" value="Genomic_DNA"/>
</dbReference>
<evidence type="ECO:0000313" key="3">
    <source>
        <dbReference type="Proteomes" id="UP000275267"/>
    </source>
</evidence>
<reference evidence="3" key="1">
    <citation type="journal article" date="2019" name="Nat. Commun.">
        <title>The genome of broomcorn millet.</title>
        <authorList>
            <person name="Zou C."/>
            <person name="Miki D."/>
            <person name="Li D."/>
            <person name="Tang Q."/>
            <person name="Xiao L."/>
            <person name="Rajput S."/>
            <person name="Deng P."/>
            <person name="Jia W."/>
            <person name="Huang R."/>
            <person name="Zhang M."/>
            <person name="Sun Y."/>
            <person name="Hu J."/>
            <person name="Fu X."/>
            <person name="Schnable P.S."/>
            <person name="Li F."/>
            <person name="Zhang H."/>
            <person name="Feng B."/>
            <person name="Zhu X."/>
            <person name="Liu R."/>
            <person name="Schnable J.C."/>
            <person name="Zhu J.-K."/>
            <person name="Zhang H."/>
        </authorList>
    </citation>
    <scope>NUCLEOTIDE SEQUENCE [LARGE SCALE GENOMIC DNA]</scope>
</reference>
<comment type="caution">
    <text evidence="2">The sequence shown here is derived from an EMBL/GenBank/DDBJ whole genome shotgun (WGS) entry which is preliminary data.</text>
</comment>
<dbReference type="STRING" id="4540.A0A3L6RLT8"/>